<dbReference type="PATRIC" id="fig|1008153.3.peg.3975"/>
<dbReference type="Proteomes" id="UP000075321">
    <property type="component" value="Unassembled WGS sequence"/>
</dbReference>
<comment type="caution">
    <text evidence="1">The sequence shown here is derived from an EMBL/GenBank/DDBJ whole genome shotgun (WGS) entry which is preliminary data.</text>
</comment>
<sequence length="80" mass="8794">MTDATDEMIGRVVRTVEYNTGNSASEAISAAQIRVHLCANNIYPVETPNRAIATTLERGDLVEQNGKYASASPDTYRKYL</sequence>
<dbReference type="AlphaFoldDB" id="A0A151A9U0"/>
<evidence type="ECO:0000313" key="2">
    <source>
        <dbReference type="Proteomes" id="UP000075321"/>
    </source>
</evidence>
<dbReference type="OrthoDB" id="257334at2157"/>
<organism evidence="1 2">
    <name type="scientific">Halalkalicoccus paucihalophilus</name>
    <dbReference type="NCBI Taxonomy" id="1008153"/>
    <lineage>
        <taxon>Archaea</taxon>
        <taxon>Methanobacteriati</taxon>
        <taxon>Methanobacteriota</taxon>
        <taxon>Stenosarchaea group</taxon>
        <taxon>Halobacteria</taxon>
        <taxon>Halobacteriales</taxon>
        <taxon>Halococcaceae</taxon>
        <taxon>Halalkalicoccus</taxon>
    </lineage>
</organism>
<reference evidence="1 2" key="1">
    <citation type="submission" date="2016-02" db="EMBL/GenBank/DDBJ databases">
        <title>Genome sequence of Halalkalicoccus paucihalophilus DSM 24557.</title>
        <authorList>
            <person name="Poehlein A."/>
            <person name="Daniel R."/>
        </authorList>
    </citation>
    <scope>NUCLEOTIDE SEQUENCE [LARGE SCALE GENOMIC DNA]</scope>
    <source>
        <strain evidence="1 2">DSM 24557</strain>
    </source>
</reference>
<proteinExistence type="predicted"/>
<gene>
    <name evidence="1" type="ORF">HAPAU_37330</name>
</gene>
<protein>
    <submittedName>
        <fullName evidence="1">Uncharacterized protein</fullName>
    </submittedName>
</protein>
<accession>A0A151A9U0</accession>
<dbReference type="RefSeq" id="WP_066385314.1">
    <property type="nucleotide sequence ID" value="NZ_LTAZ01000015.1"/>
</dbReference>
<evidence type="ECO:0000313" key="1">
    <source>
        <dbReference type="EMBL" id="KYH24262.1"/>
    </source>
</evidence>
<dbReference type="EMBL" id="LTAZ01000015">
    <property type="protein sequence ID" value="KYH24262.1"/>
    <property type="molecule type" value="Genomic_DNA"/>
</dbReference>
<name>A0A151A9U0_9EURY</name>
<keyword evidence="2" id="KW-1185">Reference proteome</keyword>